<evidence type="ECO:0000313" key="2">
    <source>
        <dbReference type="EMBL" id="MBC9785572.1"/>
    </source>
</evidence>
<gene>
    <name evidence="2" type="ORF">H1S01_13830</name>
</gene>
<reference evidence="2 3" key="1">
    <citation type="submission" date="2020-07" db="EMBL/GenBank/DDBJ databases">
        <title>Draft whole-genome sequence of Heliobacterium chlorum DSM 3682, type strain.</title>
        <authorList>
            <person name="Kyndt J.A."/>
            <person name="Meyer T.E."/>
            <person name="Imhoff J.F."/>
        </authorList>
    </citation>
    <scope>NUCLEOTIDE SEQUENCE [LARGE SCALE GENOMIC DNA]</scope>
    <source>
        <strain evidence="2 3">DSM 3682</strain>
    </source>
</reference>
<protein>
    <submittedName>
        <fullName evidence="2">Uncharacterized protein</fullName>
    </submittedName>
</protein>
<feature type="region of interest" description="Disordered" evidence="1">
    <location>
        <begin position="139"/>
        <end position="168"/>
    </location>
</feature>
<feature type="region of interest" description="Disordered" evidence="1">
    <location>
        <begin position="212"/>
        <end position="235"/>
    </location>
</feature>
<evidence type="ECO:0000256" key="1">
    <source>
        <dbReference type="SAM" id="MobiDB-lite"/>
    </source>
</evidence>
<dbReference type="EMBL" id="JACVHF010000015">
    <property type="protein sequence ID" value="MBC9785572.1"/>
    <property type="molecule type" value="Genomic_DNA"/>
</dbReference>
<accession>A0ABR7T660</accession>
<evidence type="ECO:0000313" key="3">
    <source>
        <dbReference type="Proteomes" id="UP000617402"/>
    </source>
</evidence>
<proteinExistence type="predicted"/>
<comment type="caution">
    <text evidence="2">The sequence shown here is derived from an EMBL/GenBank/DDBJ whole genome shotgun (WGS) entry which is preliminary data.</text>
</comment>
<name>A0ABR7T660_HELCL</name>
<organism evidence="2 3">
    <name type="scientific">Heliobacterium chlorum</name>
    <dbReference type="NCBI Taxonomy" id="2698"/>
    <lineage>
        <taxon>Bacteria</taxon>
        <taxon>Bacillati</taxon>
        <taxon>Bacillota</taxon>
        <taxon>Clostridia</taxon>
        <taxon>Eubacteriales</taxon>
        <taxon>Heliobacteriaceae</taxon>
        <taxon>Heliobacterium</taxon>
    </lineage>
</organism>
<dbReference type="Proteomes" id="UP000617402">
    <property type="component" value="Unassembled WGS sequence"/>
</dbReference>
<keyword evidence="3" id="KW-1185">Reference proteome</keyword>
<dbReference type="RefSeq" id="WP_188041020.1">
    <property type="nucleotide sequence ID" value="NZ_JACVHF010000015.1"/>
</dbReference>
<sequence length="321" mass="36178">MIGKKQPKLEQQILRLLDQLIDEASQVSMLVGPYREERFIDGVRITEQLAALCELLVEGRREYVEPTMRQLLQQKLPHPAVMRSFGEFQQALEEYLTAGLAKRRAHWNGQEEKAVEHPLVVPVENKRVRRELQRASIEVAATTTESSRLESEEEIVREEPSSESESQDVTAYLEDWLAQEGWIQNTESPTPEGVPEKTIRQAESVAEIPVPFKEESPLLEPNNTDTEPPENSESGESIIMRVLQDLYPKVEIIAGSPPGVTGISAYVPSKKLAITCGSPSQKTSRMEFACRQLGFKVTYVSPFDMHSPSRIKRSILRSGNP</sequence>
<feature type="compositionally biased region" description="Polar residues" evidence="1">
    <location>
        <begin position="221"/>
        <end position="235"/>
    </location>
</feature>
<feature type="compositionally biased region" description="Acidic residues" evidence="1">
    <location>
        <begin position="151"/>
        <end position="166"/>
    </location>
</feature>